<proteinExistence type="predicted"/>
<dbReference type="GO" id="GO:0016020">
    <property type="term" value="C:membrane"/>
    <property type="evidence" value="ECO:0007669"/>
    <property type="project" value="UniProtKB-SubCell"/>
</dbReference>
<evidence type="ECO:0000313" key="6">
    <source>
        <dbReference type="EMBL" id="TFK23784.1"/>
    </source>
</evidence>
<feature type="transmembrane region" description="Helical" evidence="5">
    <location>
        <begin position="81"/>
        <end position="100"/>
    </location>
</feature>
<feature type="transmembrane region" description="Helical" evidence="5">
    <location>
        <begin position="12"/>
        <end position="29"/>
    </location>
</feature>
<dbReference type="PANTHER" id="PTHR24064">
    <property type="entry name" value="SOLUTE CARRIER FAMILY 22 MEMBER"/>
    <property type="match status" value="1"/>
</dbReference>
<dbReference type="OrthoDB" id="2997911at2759"/>
<dbReference type="InterPro" id="IPR036259">
    <property type="entry name" value="MFS_trans_sf"/>
</dbReference>
<dbReference type="STRING" id="230819.A0A5C3KTM8"/>
<accession>A0A5C3KTM8</accession>
<dbReference type="Gene3D" id="1.20.1250.20">
    <property type="entry name" value="MFS general substrate transporter like domains"/>
    <property type="match status" value="1"/>
</dbReference>
<protein>
    <recommendedName>
        <fullName evidence="8">Major facilitator superfamily (MFS) profile domain-containing protein</fullName>
    </recommendedName>
</protein>
<dbReference type="Pfam" id="PF00083">
    <property type="entry name" value="Sugar_tr"/>
    <property type="match status" value="1"/>
</dbReference>
<evidence type="ECO:0000256" key="3">
    <source>
        <dbReference type="ARBA" id="ARBA00022989"/>
    </source>
</evidence>
<evidence type="ECO:0000256" key="5">
    <source>
        <dbReference type="SAM" id="Phobius"/>
    </source>
</evidence>
<dbReference type="Proteomes" id="UP000307440">
    <property type="component" value="Unassembled WGS sequence"/>
</dbReference>
<keyword evidence="7" id="KW-1185">Reference proteome</keyword>
<feature type="non-terminal residue" evidence="6">
    <location>
        <position position="109"/>
    </location>
</feature>
<dbReference type="EMBL" id="ML210212">
    <property type="protein sequence ID" value="TFK23784.1"/>
    <property type="molecule type" value="Genomic_DNA"/>
</dbReference>
<dbReference type="SUPFAM" id="SSF103473">
    <property type="entry name" value="MFS general substrate transporter"/>
    <property type="match status" value="1"/>
</dbReference>
<feature type="non-terminal residue" evidence="6">
    <location>
        <position position="1"/>
    </location>
</feature>
<dbReference type="GO" id="GO:0022857">
    <property type="term" value="F:transmembrane transporter activity"/>
    <property type="evidence" value="ECO:0007669"/>
    <property type="project" value="InterPro"/>
</dbReference>
<name>A0A5C3KTM8_COPMA</name>
<keyword evidence="4 5" id="KW-0472">Membrane</keyword>
<sequence length="109" mass="11922">ILAGLFEPLSKVQFIVCFAFLQFFFNRGANMSGVANIYRVSIFPTRFRAFAHGILAASGKAGAIVSALAFNTLSKKLGTPAVLWIFFGCNIAGEAFTFLLPEVKRRDPE</sequence>
<feature type="transmembrane region" description="Helical" evidence="5">
    <location>
        <begin position="49"/>
        <end position="69"/>
    </location>
</feature>
<comment type="subcellular location">
    <subcellularLocation>
        <location evidence="1">Membrane</location>
        <topology evidence="1">Multi-pass membrane protein</topology>
    </subcellularLocation>
</comment>
<keyword evidence="3 5" id="KW-1133">Transmembrane helix</keyword>
<organism evidence="6 7">
    <name type="scientific">Coprinopsis marcescibilis</name>
    <name type="common">Agaric fungus</name>
    <name type="synonym">Psathyrella marcescibilis</name>
    <dbReference type="NCBI Taxonomy" id="230819"/>
    <lineage>
        <taxon>Eukaryota</taxon>
        <taxon>Fungi</taxon>
        <taxon>Dikarya</taxon>
        <taxon>Basidiomycota</taxon>
        <taxon>Agaricomycotina</taxon>
        <taxon>Agaricomycetes</taxon>
        <taxon>Agaricomycetidae</taxon>
        <taxon>Agaricales</taxon>
        <taxon>Agaricineae</taxon>
        <taxon>Psathyrellaceae</taxon>
        <taxon>Coprinopsis</taxon>
    </lineage>
</organism>
<evidence type="ECO:0008006" key="8">
    <source>
        <dbReference type="Google" id="ProtNLM"/>
    </source>
</evidence>
<keyword evidence="2 5" id="KW-0812">Transmembrane</keyword>
<evidence type="ECO:0000256" key="1">
    <source>
        <dbReference type="ARBA" id="ARBA00004141"/>
    </source>
</evidence>
<gene>
    <name evidence="6" type="ORF">FA15DRAFT_555411</name>
</gene>
<dbReference type="AlphaFoldDB" id="A0A5C3KTM8"/>
<reference evidence="6 7" key="1">
    <citation type="journal article" date="2019" name="Nat. Ecol. Evol.">
        <title>Megaphylogeny resolves global patterns of mushroom evolution.</title>
        <authorList>
            <person name="Varga T."/>
            <person name="Krizsan K."/>
            <person name="Foldi C."/>
            <person name="Dima B."/>
            <person name="Sanchez-Garcia M."/>
            <person name="Sanchez-Ramirez S."/>
            <person name="Szollosi G.J."/>
            <person name="Szarkandi J.G."/>
            <person name="Papp V."/>
            <person name="Albert L."/>
            <person name="Andreopoulos W."/>
            <person name="Angelini C."/>
            <person name="Antonin V."/>
            <person name="Barry K.W."/>
            <person name="Bougher N.L."/>
            <person name="Buchanan P."/>
            <person name="Buyck B."/>
            <person name="Bense V."/>
            <person name="Catcheside P."/>
            <person name="Chovatia M."/>
            <person name="Cooper J."/>
            <person name="Damon W."/>
            <person name="Desjardin D."/>
            <person name="Finy P."/>
            <person name="Geml J."/>
            <person name="Haridas S."/>
            <person name="Hughes K."/>
            <person name="Justo A."/>
            <person name="Karasinski D."/>
            <person name="Kautmanova I."/>
            <person name="Kiss B."/>
            <person name="Kocsube S."/>
            <person name="Kotiranta H."/>
            <person name="LaButti K.M."/>
            <person name="Lechner B.E."/>
            <person name="Liimatainen K."/>
            <person name="Lipzen A."/>
            <person name="Lukacs Z."/>
            <person name="Mihaltcheva S."/>
            <person name="Morgado L.N."/>
            <person name="Niskanen T."/>
            <person name="Noordeloos M.E."/>
            <person name="Ohm R.A."/>
            <person name="Ortiz-Santana B."/>
            <person name="Ovrebo C."/>
            <person name="Racz N."/>
            <person name="Riley R."/>
            <person name="Savchenko A."/>
            <person name="Shiryaev A."/>
            <person name="Soop K."/>
            <person name="Spirin V."/>
            <person name="Szebenyi C."/>
            <person name="Tomsovsky M."/>
            <person name="Tulloss R.E."/>
            <person name="Uehling J."/>
            <person name="Grigoriev I.V."/>
            <person name="Vagvolgyi C."/>
            <person name="Papp T."/>
            <person name="Martin F.M."/>
            <person name="Miettinen O."/>
            <person name="Hibbett D.S."/>
            <person name="Nagy L.G."/>
        </authorList>
    </citation>
    <scope>NUCLEOTIDE SEQUENCE [LARGE SCALE GENOMIC DNA]</scope>
    <source>
        <strain evidence="6 7">CBS 121175</strain>
    </source>
</reference>
<evidence type="ECO:0000313" key="7">
    <source>
        <dbReference type="Proteomes" id="UP000307440"/>
    </source>
</evidence>
<evidence type="ECO:0000256" key="2">
    <source>
        <dbReference type="ARBA" id="ARBA00022692"/>
    </source>
</evidence>
<evidence type="ECO:0000256" key="4">
    <source>
        <dbReference type="ARBA" id="ARBA00023136"/>
    </source>
</evidence>
<dbReference type="InterPro" id="IPR005828">
    <property type="entry name" value="MFS_sugar_transport-like"/>
</dbReference>